<keyword evidence="1" id="KW-0732">Signal</keyword>
<feature type="chain" id="PRO_5012288651" evidence="1">
    <location>
        <begin position="19"/>
        <end position="584"/>
    </location>
</feature>
<dbReference type="RefSeq" id="WP_094545720.1">
    <property type="nucleotide sequence ID" value="NZ_MQWB01000001.1"/>
</dbReference>
<dbReference type="SUPFAM" id="SSF55486">
    <property type="entry name" value="Metalloproteases ('zincins'), catalytic domain"/>
    <property type="match status" value="1"/>
</dbReference>
<keyword evidence="5" id="KW-1185">Reference proteome</keyword>
<organism evidence="4 5">
    <name type="scientific">Rubricoccus marinus</name>
    <dbReference type="NCBI Taxonomy" id="716817"/>
    <lineage>
        <taxon>Bacteria</taxon>
        <taxon>Pseudomonadati</taxon>
        <taxon>Rhodothermota</taxon>
        <taxon>Rhodothermia</taxon>
        <taxon>Rhodothermales</taxon>
        <taxon>Rubricoccaceae</taxon>
        <taxon>Rubricoccus</taxon>
    </lineage>
</organism>
<dbReference type="GO" id="GO:0005737">
    <property type="term" value="C:cytoplasm"/>
    <property type="evidence" value="ECO:0007669"/>
    <property type="project" value="TreeGrafter"/>
</dbReference>
<dbReference type="GO" id="GO:0070006">
    <property type="term" value="F:metalloaminopeptidase activity"/>
    <property type="evidence" value="ECO:0007669"/>
    <property type="project" value="TreeGrafter"/>
</dbReference>
<evidence type="ECO:0000259" key="3">
    <source>
        <dbReference type="Pfam" id="PF17900"/>
    </source>
</evidence>
<dbReference type="Gene3D" id="2.60.40.1730">
    <property type="entry name" value="tricorn interacting facor f3 domain"/>
    <property type="match status" value="1"/>
</dbReference>
<dbReference type="Pfam" id="PF01433">
    <property type="entry name" value="Peptidase_M1"/>
    <property type="match status" value="1"/>
</dbReference>
<dbReference type="InterPro" id="IPR050344">
    <property type="entry name" value="Peptidase_M1_aminopeptidases"/>
</dbReference>
<dbReference type="GO" id="GO:0016020">
    <property type="term" value="C:membrane"/>
    <property type="evidence" value="ECO:0007669"/>
    <property type="project" value="TreeGrafter"/>
</dbReference>
<dbReference type="OrthoDB" id="100605at2"/>
<reference evidence="4 5" key="1">
    <citation type="submission" date="2016-11" db="EMBL/GenBank/DDBJ databases">
        <title>Study of marine rhodopsin-containing bacteria.</title>
        <authorList>
            <person name="Yoshizawa S."/>
            <person name="Kumagai Y."/>
            <person name="Kogure K."/>
        </authorList>
    </citation>
    <scope>NUCLEOTIDE SEQUENCE [LARGE SCALE GENOMIC DNA]</scope>
    <source>
        <strain evidence="4 5">SG-29</strain>
    </source>
</reference>
<dbReference type="InterPro" id="IPR042097">
    <property type="entry name" value="Aminopeptidase_N-like_N_sf"/>
</dbReference>
<evidence type="ECO:0000256" key="1">
    <source>
        <dbReference type="SAM" id="SignalP"/>
    </source>
</evidence>
<dbReference type="GO" id="GO:0005615">
    <property type="term" value="C:extracellular space"/>
    <property type="evidence" value="ECO:0007669"/>
    <property type="project" value="TreeGrafter"/>
</dbReference>
<dbReference type="CDD" id="cd09603">
    <property type="entry name" value="M1_APN_like"/>
    <property type="match status" value="1"/>
</dbReference>
<gene>
    <name evidence="4" type="ORF">BSZ36_02625</name>
</gene>
<name>A0A259TWA5_9BACT</name>
<evidence type="ECO:0000259" key="2">
    <source>
        <dbReference type="Pfam" id="PF01433"/>
    </source>
</evidence>
<dbReference type="InterPro" id="IPR014782">
    <property type="entry name" value="Peptidase_M1_dom"/>
</dbReference>
<dbReference type="InterPro" id="IPR045357">
    <property type="entry name" value="Aminopeptidase_N-like_N"/>
</dbReference>
<dbReference type="InParanoid" id="A0A259TWA5"/>
<dbReference type="Gene3D" id="1.10.390.10">
    <property type="entry name" value="Neutral Protease Domain 2"/>
    <property type="match status" value="1"/>
</dbReference>
<dbReference type="GO" id="GO:0008270">
    <property type="term" value="F:zinc ion binding"/>
    <property type="evidence" value="ECO:0007669"/>
    <property type="project" value="InterPro"/>
</dbReference>
<dbReference type="GO" id="GO:0043171">
    <property type="term" value="P:peptide catabolic process"/>
    <property type="evidence" value="ECO:0007669"/>
    <property type="project" value="TreeGrafter"/>
</dbReference>
<protein>
    <submittedName>
        <fullName evidence="4">Uncharacterized protein</fullName>
    </submittedName>
</protein>
<evidence type="ECO:0000313" key="4">
    <source>
        <dbReference type="EMBL" id="OZC01970.1"/>
    </source>
</evidence>
<comment type="caution">
    <text evidence="4">The sequence shown here is derived from an EMBL/GenBank/DDBJ whole genome shotgun (WGS) entry which is preliminary data.</text>
</comment>
<dbReference type="GO" id="GO:0042277">
    <property type="term" value="F:peptide binding"/>
    <property type="evidence" value="ECO:0007669"/>
    <property type="project" value="TreeGrafter"/>
</dbReference>
<dbReference type="AlphaFoldDB" id="A0A259TWA5"/>
<proteinExistence type="predicted"/>
<dbReference type="Pfam" id="PF17900">
    <property type="entry name" value="Peptidase_M1_N"/>
    <property type="match status" value="1"/>
</dbReference>
<dbReference type="SUPFAM" id="SSF63737">
    <property type="entry name" value="Leukotriene A4 hydrolase N-terminal domain"/>
    <property type="match status" value="1"/>
</dbReference>
<feature type="domain" description="Peptidase M1 membrane alanine aminopeptidase" evidence="2">
    <location>
        <begin position="333"/>
        <end position="452"/>
    </location>
</feature>
<feature type="domain" description="Aminopeptidase N-like N-terminal" evidence="3">
    <location>
        <begin position="42"/>
        <end position="232"/>
    </location>
</feature>
<dbReference type="EMBL" id="MQWB01000001">
    <property type="protein sequence ID" value="OZC01970.1"/>
    <property type="molecule type" value="Genomic_DNA"/>
</dbReference>
<dbReference type="PANTHER" id="PTHR11533">
    <property type="entry name" value="PROTEASE M1 ZINC METALLOPROTEASE"/>
    <property type="match status" value="1"/>
</dbReference>
<feature type="signal peptide" evidence="1">
    <location>
        <begin position="1"/>
        <end position="18"/>
    </location>
</feature>
<evidence type="ECO:0000313" key="5">
    <source>
        <dbReference type="Proteomes" id="UP000216446"/>
    </source>
</evidence>
<dbReference type="PANTHER" id="PTHR11533:SF174">
    <property type="entry name" value="PUROMYCIN-SENSITIVE AMINOPEPTIDASE-RELATED"/>
    <property type="match status" value="1"/>
</dbReference>
<dbReference type="InterPro" id="IPR027268">
    <property type="entry name" value="Peptidase_M4/M1_CTD_sf"/>
</dbReference>
<accession>A0A259TWA5</accession>
<sequence>MSRLSVLLALLVAAPAAAQFGNSGNDSGKPLHPEQAAFDVSTYALDLAISPEARTIEGSLTMSARTVAPTTHIRLDLDDALTASGVVAPVCILLDGIENCGEGSDQPLTWERLPGQVRIALGRTFQPGEAILVRVDYGGSPRVAPRPPWDGGFSWEQTASGEPWVAVSCQGEGADLWWPTKDHPSDEADSMTIRLTAPEALRAISNGQHVGREVNGDGTASETWMVTTPINNYGVSFGVGPYVEVTDTYSSPLGYTMPVTFYVLPERRADAEKQLPGFLDAVGFMERTFGPYGSREDGYHVLHTPYLGMEHQSLIAYGSTFEDNAYGFDWLHFHELAHEWFANLGTAPDWRDFWVHESFANYAEALYAEDIARRETGNEALAREAYLGYIAGVRGNLRNVQPVAPREPRTTSQMYNLPDGGFNGDIYFKGSWFLHTLRFAMADDPAFFRALGTILYPQGTEAALAAGDPAADFRWVSTEDVVATFQQETAIDLRPLAEVYLRQPSLPVLHMERRGNDGYAFRWELPEGALPDGMTFDLPVPTSHGMIPMPGGAGAMGLPSSEVRVDTTVALFEMAEDEDAEAAE</sequence>
<dbReference type="Proteomes" id="UP000216446">
    <property type="component" value="Unassembled WGS sequence"/>
</dbReference>